<reference evidence="1 2" key="1">
    <citation type="journal article" date="2018" name="Gigascience">
        <title>Genomes of trombidid mites reveal novel predicted allergens and laterally-transferred genes associated with secondary metabolism.</title>
        <authorList>
            <person name="Dong X."/>
            <person name="Chaisiri K."/>
            <person name="Xia D."/>
            <person name="Armstrong S.D."/>
            <person name="Fang Y."/>
            <person name="Donnelly M.J."/>
            <person name="Kadowaki T."/>
            <person name="McGarry J.W."/>
            <person name="Darby A.C."/>
            <person name="Makepeace B.L."/>
        </authorList>
    </citation>
    <scope>NUCLEOTIDE SEQUENCE [LARGE SCALE GENOMIC DNA]</scope>
    <source>
        <strain evidence="1">UoL-WK</strain>
    </source>
</reference>
<dbReference type="Proteomes" id="UP000285301">
    <property type="component" value="Unassembled WGS sequence"/>
</dbReference>
<protein>
    <recommendedName>
        <fullName evidence="3">Tc1-like transposase DDE domain-containing protein</fullName>
    </recommendedName>
</protein>
<evidence type="ECO:0000313" key="2">
    <source>
        <dbReference type="Proteomes" id="UP000285301"/>
    </source>
</evidence>
<dbReference type="STRING" id="1965070.A0A443QUN4"/>
<comment type="caution">
    <text evidence="1">The sequence shown here is derived from an EMBL/GenBank/DDBJ whole genome shotgun (WGS) entry which is preliminary data.</text>
</comment>
<evidence type="ECO:0008006" key="3">
    <source>
        <dbReference type="Google" id="ProtNLM"/>
    </source>
</evidence>
<keyword evidence="2" id="KW-1185">Reference proteome</keyword>
<name>A0A443QUN4_9ACAR</name>
<dbReference type="GO" id="GO:0003676">
    <property type="term" value="F:nucleic acid binding"/>
    <property type="evidence" value="ECO:0007669"/>
    <property type="project" value="InterPro"/>
</dbReference>
<dbReference type="Gene3D" id="3.30.420.10">
    <property type="entry name" value="Ribonuclease H-like superfamily/Ribonuclease H"/>
    <property type="match status" value="1"/>
</dbReference>
<sequence>MGKGPKLTEREQVARAIGRSRKAVTTYLKLGPQYNRKNPGGRPRILSTRFEEIPKIKILQWPVKGSDLSPIENVWGEIVNKLKKREITKNANELWDLILDTWNEISNDTAYFINLYNSIPSRIQDVHEKNGLWSKY</sequence>
<organism evidence="1 2">
    <name type="scientific">Dinothrombium tinctorium</name>
    <dbReference type="NCBI Taxonomy" id="1965070"/>
    <lineage>
        <taxon>Eukaryota</taxon>
        <taxon>Metazoa</taxon>
        <taxon>Ecdysozoa</taxon>
        <taxon>Arthropoda</taxon>
        <taxon>Chelicerata</taxon>
        <taxon>Arachnida</taxon>
        <taxon>Acari</taxon>
        <taxon>Acariformes</taxon>
        <taxon>Trombidiformes</taxon>
        <taxon>Prostigmata</taxon>
        <taxon>Anystina</taxon>
        <taxon>Parasitengona</taxon>
        <taxon>Trombidioidea</taxon>
        <taxon>Trombidiidae</taxon>
        <taxon>Dinothrombium</taxon>
    </lineage>
</organism>
<gene>
    <name evidence="1" type="ORF">B4U79_02102</name>
</gene>
<proteinExistence type="predicted"/>
<dbReference type="AlphaFoldDB" id="A0A443QUN4"/>
<accession>A0A443QUN4</accession>
<evidence type="ECO:0000313" key="1">
    <source>
        <dbReference type="EMBL" id="RWS06718.1"/>
    </source>
</evidence>
<dbReference type="EMBL" id="NCKU01003925">
    <property type="protein sequence ID" value="RWS06718.1"/>
    <property type="molecule type" value="Genomic_DNA"/>
</dbReference>
<dbReference type="InterPro" id="IPR036397">
    <property type="entry name" value="RNaseH_sf"/>
</dbReference>
<dbReference type="OrthoDB" id="6507355at2759"/>